<dbReference type="AlphaFoldDB" id="A0AAG5CRM6"/>
<protein>
    <submittedName>
        <fullName evidence="1">Uncharacterized protein</fullName>
    </submittedName>
</protein>
<dbReference type="EnsemblMetazoa" id="ENSAATROPT001538">
    <property type="protein sequence ID" value="ENSAATROPP001482"/>
    <property type="gene ID" value="ENSAATROPG001221"/>
</dbReference>
<reference evidence="1" key="1">
    <citation type="submission" date="2024-04" db="UniProtKB">
        <authorList>
            <consortium name="EnsemblMetazoa"/>
        </authorList>
    </citation>
    <scope>IDENTIFICATION</scope>
    <source>
        <strain evidence="1">EBRO</strain>
    </source>
</reference>
<keyword evidence="2" id="KW-1185">Reference proteome</keyword>
<evidence type="ECO:0000313" key="2">
    <source>
        <dbReference type="Proteomes" id="UP000075880"/>
    </source>
</evidence>
<dbReference type="Proteomes" id="UP000075880">
    <property type="component" value="Unassembled WGS sequence"/>
</dbReference>
<accession>A0AAG5CRM6</accession>
<organism evidence="1 2">
    <name type="scientific">Anopheles atroparvus</name>
    <name type="common">European mosquito</name>
    <dbReference type="NCBI Taxonomy" id="41427"/>
    <lineage>
        <taxon>Eukaryota</taxon>
        <taxon>Metazoa</taxon>
        <taxon>Ecdysozoa</taxon>
        <taxon>Arthropoda</taxon>
        <taxon>Hexapoda</taxon>
        <taxon>Insecta</taxon>
        <taxon>Pterygota</taxon>
        <taxon>Neoptera</taxon>
        <taxon>Endopterygota</taxon>
        <taxon>Diptera</taxon>
        <taxon>Nematocera</taxon>
        <taxon>Culicoidea</taxon>
        <taxon>Culicidae</taxon>
        <taxon>Anophelinae</taxon>
        <taxon>Anopheles</taxon>
    </lineage>
</organism>
<name>A0AAG5CRM6_ANOAO</name>
<evidence type="ECO:0000313" key="1">
    <source>
        <dbReference type="EnsemblMetazoa" id="ENSAATROPP001482"/>
    </source>
</evidence>
<proteinExistence type="predicted"/>
<sequence length="47" mass="5040">RLRRISFPLNFSSPKRLRFSAIFKAGCELVCLLSGCLAASNVGVGSP</sequence>